<evidence type="ECO:0000313" key="1">
    <source>
        <dbReference type="EMBL" id="KEQ85759.1"/>
    </source>
</evidence>
<dbReference type="RefSeq" id="XP_029761946.1">
    <property type="nucleotide sequence ID" value="XM_029899212.1"/>
</dbReference>
<dbReference type="EMBL" id="KL584979">
    <property type="protein sequence ID" value="KEQ85759.1"/>
    <property type="molecule type" value="Genomic_DNA"/>
</dbReference>
<organism evidence="1 2">
    <name type="scientific">Aureobasidium pullulans EXF-150</name>
    <dbReference type="NCBI Taxonomy" id="1043002"/>
    <lineage>
        <taxon>Eukaryota</taxon>
        <taxon>Fungi</taxon>
        <taxon>Dikarya</taxon>
        <taxon>Ascomycota</taxon>
        <taxon>Pezizomycotina</taxon>
        <taxon>Dothideomycetes</taxon>
        <taxon>Dothideomycetidae</taxon>
        <taxon>Dothideales</taxon>
        <taxon>Saccotheciaceae</taxon>
        <taxon>Aureobasidium</taxon>
    </lineage>
</organism>
<dbReference type="AlphaFoldDB" id="A0A074XQ12"/>
<protein>
    <submittedName>
        <fullName evidence="1">Uncharacterized protein</fullName>
    </submittedName>
</protein>
<dbReference type="GeneID" id="40741518"/>
<accession>A0A074XQ12</accession>
<keyword evidence="2" id="KW-1185">Reference proteome</keyword>
<dbReference type="Proteomes" id="UP000030706">
    <property type="component" value="Unassembled WGS sequence"/>
</dbReference>
<proteinExistence type="predicted"/>
<sequence length="161" mass="18379">MSRVCRSEGEAVDGLGEALISTPTREMVVKEARADMIRTGFTSKMAALRHGWCRPRRHKLPDMGVYRSTATTEQPRASTRTWQMHESLASSQGRVRYRRVLESFGFRKGVSVVLRGWRAPRSELPSSCRRRRHLCQKQGSTTDLAKRRRNHGLIREGNNTA</sequence>
<name>A0A074XQ12_AURPU</name>
<evidence type="ECO:0000313" key="2">
    <source>
        <dbReference type="Proteomes" id="UP000030706"/>
    </source>
</evidence>
<dbReference type="HOGENOM" id="CLU_1643368_0_0_1"/>
<gene>
    <name evidence="1" type="ORF">M438DRAFT_184457</name>
</gene>
<reference evidence="1 2" key="1">
    <citation type="journal article" date="2014" name="BMC Genomics">
        <title>Genome sequencing of four Aureobasidium pullulans varieties: biotechnological potential, stress tolerance, and description of new species.</title>
        <authorList>
            <person name="Gostin Ar C."/>
            <person name="Ohm R.A."/>
            <person name="Kogej T."/>
            <person name="Sonjak S."/>
            <person name="Turk M."/>
            <person name="Zajc J."/>
            <person name="Zalar P."/>
            <person name="Grube M."/>
            <person name="Sun H."/>
            <person name="Han J."/>
            <person name="Sharma A."/>
            <person name="Chiniquy J."/>
            <person name="Ngan C.Y."/>
            <person name="Lipzen A."/>
            <person name="Barry K."/>
            <person name="Grigoriev I.V."/>
            <person name="Gunde-Cimerman N."/>
        </authorList>
    </citation>
    <scope>NUCLEOTIDE SEQUENCE [LARGE SCALE GENOMIC DNA]</scope>
    <source>
        <strain evidence="1 2">EXF-150</strain>
    </source>
</reference>